<protein>
    <submittedName>
        <fullName evidence="3">PQQ-dependent sugar dehydrogenase</fullName>
    </submittedName>
</protein>
<dbReference type="InterPro" id="IPR011041">
    <property type="entry name" value="Quinoprot_gluc/sorb_DH_b-prop"/>
</dbReference>
<gene>
    <name evidence="3" type="ORF">C7C56_017985</name>
</gene>
<dbReference type="RefSeq" id="WP_106758749.1">
    <property type="nucleotide sequence ID" value="NZ_PXWF02000256.1"/>
</dbReference>
<dbReference type="InterPro" id="IPR012938">
    <property type="entry name" value="Glc/Sorbosone_DH"/>
</dbReference>
<reference evidence="3 4" key="1">
    <citation type="submission" date="2018-04" db="EMBL/GenBank/DDBJ databases">
        <title>Massilia violaceinigra sp. nov., a novel purple-pigmented bacterium isolated from Tianshan glacier, Xinjiang, China.</title>
        <authorList>
            <person name="Wang H."/>
        </authorList>
    </citation>
    <scope>NUCLEOTIDE SEQUENCE [LARGE SCALE GENOMIC DNA]</scope>
    <source>
        <strain evidence="3 4">B448-2</strain>
    </source>
</reference>
<feature type="signal peptide" evidence="1">
    <location>
        <begin position="1"/>
        <end position="28"/>
    </location>
</feature>
<keyword evidence="4" id="KW-1185">Reference proteome</keyword>
<sequence>MLTMNSKKKTLLTMAVAALVAAMPPAFGQLTPSGEPPEAKGWRHETVAEGIARPWGFDWLPDGRALVTSKEGKLYVLNGKSFEEVALEALPPVFTGGQGGLLDIALHPADKANPRVYMTMSTGSKSDNRAILVQGVFDGKRVHGIKTLFSVEPGKSGGQHFGSRLLWLPDGTLLMSVGDGGNPPQRVGDRLARDQAQHLDTDHGKILRLTAEGKPAPGNPLAGRPGARPEIWSYGHRNIQGMARDPVSGRVWATEHGPRGGDELNLIKGGQNYGWPLQSYGVDYATREPVGQPAVAGLTPPKVAWVPSPAPSGLVVYTGSHFPQWRGSVFSGGLAGKDIRRVAVDKVGNVTGQEQLDIGARVRDVKQGPDGHLYAITDEQNGRLLRIVPR</sequence>
<dbReference type="AlphaFoldDB" id="A0A2U2HHI7"/>
<dbReference type="Pfam" id="PF07995">
    <property type="entry name" value="GSDH"/>
    <property type="match status" value="1"/>
</dbReference>
<dbReference type="Gene3D" id="2.120.10.30">
    <property type="entry name" value="TolB, C-terminal domain"/>
    <property type="match status" value="1"/>
</dbReference>
<evidence type="ECO:0000313" key="3">
    <source>
        <dbReference type="EMBL" id="PWF45386.1"/>
    </source>
</evidence>
<evidence type="ECO:0000259" key="2">
    <source>
        <dbReference type="Pfam" id="PF07995"/>
    </source>
</evidence>
<dbReference type="PANTHER" id="PTHR19328:SF75">
    <property type="entry name" value="ALDOSE SUGAR DEHYDROGENASE YLII"/>
    <property type="match status" value="1"/>
</dbReference>
<evidence type="ECO:0000256" key="1">
    <source>
        <dbReference type="SAM" id="SignalP"/>
    </source>
</evidence>
<dbReference type="Proteomes" id="UP000241421">
    <property type="component" value="Unassembled WGS sequence"/>
</dbReference>
<accession>A0A2U2HHI7</accession>
<feature type="domain" description="Glucose/Sorbosone dehydrogenase" evidence="2">
    <location>
        <begin position="52"/>
        <end position="386"/>
    </location>
</feature>
<dbReference type="SUPFAM" id="SSF50952">
    <property type="entry name" value="Soluble quinoprotein glucose dehydrogenase"/>
    <property type="match status" value="1"/>
</dbReference>
<organism evidence="3 4">
    <name type="scientific">Massilia glaciei</name>
    <dbReference type="NCBI Taxonomy" id="1524097"/>
    <lineage>
        <taxon>Bacteria</taxon>
        <taxon>Pseudomonadati</taxon>
        <taxon>Pseudomonadota</taxon>
        <taxon>Betaproteobacteria</taxon>
        <taxon>Burkholderiales</taxon>
        <taxon>Oxalobacteraceae</taxon>
        <taxon>Telluria group</taxon>
        <taxon>Massilia</taxon>
    </lineage>
</organism>
<keyword evidence="1" id="KW-0732">Signal</keyword>
<dbReference type="OrthoDB" id="9770043at2"/>
<proteinExistence type="predicted"/>
<dbReference type="InterPro" id="IPR011042">
    <property type="entry name" value="6-blade_b-propeller_TolB-like"/>
</dbReference>
<comment type="caution">
    <text evidence="3">The sequence shown here is derived from an EMBL/GenBank/DDBJ whole genome shotgun (WGS) entry which is preliminary data.</text>
</comment>
<name>A0A2U2HHI7_9BURK</name>
<evidence type="ECO:0000313" key="4">
    <source>
        <dbReference type="Proteomes" id="UP000241421"/>
    </source>
</evidence>
<dbReference type="EMBL" id="PXWF02000256">
    <property type="protein sequence ID" value="PWF45386.1"/>
    <property type="molecule type" value="Genomic_DNA"/>
</dbReference>
<dbReference type="PANTHER" id="PTHR19328">
    <property type="entry name" value="HEDGEHOG-INTERACTING PROTEIN"/>
    <property type="match status" value="1"/>
</dbReference>
<feature type="chain" id="PRO_5015669288" evidence="1">
    <location>
        <begin position="29"/>
        <end position="390"/>
    </location>
</feature>